<protein>
    <submittedName>
        <fullName evidence="2">Uncharacterized protein</fullName>
    </submittedName>
</protein>
<dbReference type="RefSeq" id="WP_188715966.1">
    <property type="nucleotide sequence ID" value="NZ_BAABBD010000001.1"/>
</dbReference>
<dbReference type="EMBL" id="BMLM01000001">
    <property type="protein sequence ID" value="GGN79471.1"/>
    <property type="molecule type" value="Genomic_DNA"/>
</dbReference>
<evidence type="ECO:0000313" key="3">
    <source>
        <dbReference type="Proteomes" id="UP000626982"/>
    </source>
</evidence>
<feature type="region of interest" description="Disordered" evidence="1">
    <location>
        <begin position="1"/>
        <end position="22"/>
    </location>
</feature>
<keyword evidence="3" id="KW-1185">Reference proteome</keyword>
<reference evidence="3" key="1">
    <citation type="journal article" date="2019" name="Int. J. Syst. Evol. Microbiol.">
        <title>The Global Catalogue of Microorganisms (GCM) 10K type strain sequencing project: providing services to taxonomists for standard genome sequencing and annotation.</title>
        <authorList>
            <consortium name="The Broad Institute Genomics Platform"/>
            <consortium name="The Broad Institute Genome Sequencing Center for Infectious Disease"/>
            <person name="Wu L."/>
            <person name="Ma J."/>
        </authorList>
    </citation>
    <scope>NUCLEOTIDE SEQUENCE [LARGE SCALE GENOMIC DNA]</scope>
    <source>
        <strain evidence="3">CGMCC 1.6960</strain>
    </source>
</reference>
<gene>
    <name evidence="2" type="ORF">GCM10010968_06400</name>
</gene>
<organism evidence="2 3">
    <name type="scientific">Agrococcus terreus</name>
    <dbReference type="NCBI Taxonomy" id="574649"/>
    <lineage>
        <taxon>Bacteria</taxon>
        <taxon>Bacillati</taxon>
        <taxon>Actinomycetota</taxon>
        <taxon>Actinomycetes</taxon>
        <taxon>Micrococcales</taxon>
        <taxon>Microbacteriaceae</taxon>
        <taxon>Agrococcus</taxon>
    </lineage>
</organism>
<name>A0ABQ2KFI9_9MICO</name>
<evidence type="ECO:0000313" key="2">
    <source>
        <dbReference type="EMBL" id="GGN79471.1"/>
    </source>
</evidence>
<dbReference type="Proteomes" id="UP000626982">
    <property type="component" value="Unassembled WGS sequence"/>
</dbReference>
<sequence length="139" mass="15003">MHPDIDTRAARRAIVGDDTDPPVTAQMEDALLRSGDPVTLHMAAVSSRVSPEFLQELWDSAQAILEEVASNAHCPLEIVAGSRVRDLDDLDIAGFAHRMGRPDLVVELLDVHEDSDQTVGERWAELGGDPLPSADDAVA</sequence>
<evidence type="ECO:0000256" key="1">
    <source>
        <dbReference type="SAM" id="MobiDB-lite"/>
    </source>
</evidence>
<accession>A0ABQ2KFI9</accession>
<comment type="caution">
    <text evidence="2">The sequence shown here is derived from an EMBL/GenBank/DDBJ whole genome shotgun (WGS) entry which is preliminary data.</text>
</comment>
<proteinExistence type="predicted"/>